<gene>
    <name evidence="2" type="ORF">SAMN05661003_10513</name>
</gene>
<sequence>MEAWPGTLPQSPLAEFEAEPGCGLADEKEERNPQRLRTYPERDTRFQMMMTAAQLAAFRAWWDTTLNQSAPFTAPWLAAMGYGFHFLRLREPPSWSHLGGGRWALTLPVEIIAGVETDGDGNPAIYLPEETE</sequence>
<reference evidence="3" key="1">
    <citation type="submission" date="2016-10" db="EMBL/GenBank/DDBJ databases">
        <authorList>
            <person name="Varghese N."/>
            <person name="Submissions S."/>
        </authorList>
    </citation>
    <scope>NUCLEOTIDE SEQUENCE [LARGE SCALE GENOMIC DNA]</scope>
    <source>
        <strain evidence="3">DSM 8987</strain>
    </source>
</reference>
<name>A0A1G7B122_9BACT</name>
<dbReference type="STRING" id="57664.SAMN05661003_10513"/>
<organism evidence="2 3">
    <name type="scientific">Desulfuromonas thiophila</name>
    <dbReference type="NCBI Taxonomy" id="57664"/>
    <lineage>
        <taxon>Bacteria</taxon>
        <taxon>Pseudomonadati</taxon>
        <taxon>Thermodesulfobacteriota</taxon>
        <taxon>Desulfuromonadia</taxon>
        <taxon>Desulfuromonadales</taxon>
        <taxon>Desulfuromonadaceae</taxon>
        <taxon>Desulfuromonas</taxon>
    </lineage>
</organism>
<protein>
    <submittedName>
        <fullName evidence="2">Uncharacterized protein</fullName>
    </submittedName>
</protein>
<dbReference type="EMBL" id="FNAQ01000005">
    <property type="protein sequence ID" value="SDE20814.1"/>
    <property type="molecule type" value="Genomic_DNA"/>
</dbReference>
<feature type="compositionally biased region" description="Basic and acidic residues" evidence="1">
    <location>
        <begin position="25"/>
        <end position="35"/>
    </location>
</feature>
<accession>A0A1G7B122</accession>
<dbReference type="RefSeq" id="WP_092077494.1">
    <property type="nucleotide sequence ID" value="NZ_FNAQ01000005.1"/>
</dbReference>
<evidence type="ECO:0000256" key="1">
    <source>
        <dbReference type="SAM" id="MobiDB-lite"/>
    </source>
</evidence>
<evidence type="ECO:0000313" key="3">
    <source>
        <dbReference type="Proteomes" id="UP000243205"/>
    </source>
</evidence>
<dbReference type="AlphaFoldDB" id="A0A1G7B122"/>
<evidence type="ECO:0000313" key="2">
    <source>
        <dbReference type="EMBL" id="SDE20814.1"/>
    </source>
</evidence>
<feature type="region of interest" description="Disordered" evidence="1">
    <location>
        <begin position="1"/>
        <end position="35"/>
    </location>
</feature>
<proteinExistence type="predicted"/>
<dbReference type="OrthoDB" id="5520874at2"/>
<keyword evidence="3" id="KW-1185">Reference proteome</keyword>
<dbReference type="Proteomes" id="UP000243205">
    <property type="component" value="Unassembled WGS sequence"/>
</dbReference>